<dbReference type="Proteomes" id="UP001206595">
    <property type="component" value="Unassembled WGS sequence"/>
</dbReference>
<reference evidence="2" key="2">
    <citation type="journal article" date="2022" name="Proc. Natl. Acad. Sci. U.S.A.">
        <title>Diploid-dominant life cycles characterize the early evolution of Fungi.</title>
        <authorList>
            <person name="Amses K.R."/>
            <person name="Simmons D.R."/>
            <person name="Longcore J.E."/>
            <person name="Mondo S.J."/>
            <person name="Seto K."/>
            <person name="Jeronimo G.H."/>
            <person name="Bonds A.E."/>
            <person name="Quandt C.A."/>
            <person name="Davis W.J."/>
            <person name="Chang Y."/>
            <person name="Federici B.A."/>
            <person name="Kuo A."/>
            <person name="LaButti K."/>
            <person name="Pangilinan J."/>
            <person name="Andreopoulos W."/>
            <person name="Tritt A."/>
            <person name="Riley R."/>
            <person name="Hundley H."/>
            <person name="Johnson J."/>
            <person name="Lipzen A."/>
            <person name="Barry K."/>
            <person name="Lang B.F."/>
            <person name="Cuomo C.A."/>
            <person name="Buchler N.E."/>
            <person name="Grigoriev I.V."/>
            <person name="Spatafora J.W."/>
            <person name="Stajich J.E."/>
            <person name="James T.Y."/>
        </authorList>
    </citation>
    <scope>NUCLEOTIDE SEQUENCE</scope>
    <source>
        <strain evidence="2">AG</strain>
    </source>
</reference>
<dbReference type="Pfam" id="PF14622">
    <property type="entry name" value="Ribonucleas_3_3"/>
    <property type="match status" value="1"/>
</dbReference>
<reference evidence="2" key="1">
    <citation type="submission" date="2021-06" db="EMBL/GenBank/DDBJ databases">
        <authorList>
            <consortium name="DOE Joint Genome Institute"/>
            <person name="Mondo S.J."/>
            <person name="Amses K.R."/>
            <person name="Simmons D.R."/>
            <person name="Longcore J.E."/>
            <person name="Seto K."/>
            <person name="Alves G.H."/>
            <person name="Bonds A.E."/>
            <person name="Quandt C.A."/>
            <person name="Davis W.J."/>
            <person name="Chang Y."/>
            <person name="Letcher P.M."/>
            <person name="Powell M.J."/>
            <person name="Kuo A."/>
            <person name="Labutti K."/>
            <person name="Pangilinan J."/>
            <person name="Andreopoulos W."/>
            <person name="Tritt A."/>
            <person name="Riley R."/>
            <person name="Hundley H."/>
            <person name="Johnson J."/>
            <person name="Lipzen A."/>
            <person name="Barry K."/>
            <person name="Berbee M.L."/>
            <person name="Buchler N.E."/>
            <person name="Grigoriev I.V."/>
            <person name="Spatafora J.W."/>
            <person name="Stajich J.E."/>
            <person name="James T.Y."/>
        </authorList>
    </citation>
    <scope>NUCLEOTIDE SEQUENCE</scope>
    <source>
        <strain evidence="2">AG</strain>
    </source>
</reference>
<proteinExistence type="predicted"/>
<evidence type="ECO:0000313" key="3">
    <source>
        <dbReference type="Proteomes" id="UP001206595"/>
    </source>
</evidence>
<dbReference type="EMBL" id="MU620960">
    <property type="protein sequence ID" value="KAI8576203.1"/>
    <property type="molecule type" value="Genomic_DNA"/>
</dbReference>
<dbReference type="InterPro" id="IPR036389">
    <property type="entry name" value="RNase_III_sf"/>
</dbReference>
<dbReference type="GO" id="GO:0005762">
    <property type="term" value="C:mitochondrial large ribosomal subunit"/>
    <property type="evidence" value="ECO:0007669"/>
    <property type="project" value="InterPro"/>
</dbReference>
<dbReference type="RefSeq" id="XP_051441207.1">
    <property type="nucleotide sequence ID" value="XM_051591778.1"/>
</dbReference>
<accession>A0AAD5E303</accession>
<dbReference type="PANTHER" id="PTHR28160">
    <property type="entry name" value="54S RIBOSOMAL PROTEIN L15, MITOCHONDRIAL"/>
    <property type="match status" value="1"/>
</dbReference>
<dbReference type="SMART" id="SM00535">
    <property type="entry name" value="RIBOc"/>
    <property type="match status" value="1"/>
</dbReference>
<keyword evidence="3" id="KW-1185">Reference proteome</keyword>
<dbReference type="Gene3D" id="1.10.1520.10">
    <property type="entry name" value="Ribonuclease III domain"/>
    <property type="match status" value="1"/>
</dbReference>
<dbReference type="GO" id="GO:0006396">
    <property type="term" value="P:RNA processing"/>
    <property type="evidence" value="ECO:0007669"/>
    <property type="project" value="InterPro"/>
</dbReference>
<sequence>MSMFAKSMLKSSAWIAQASRHHHFHTTAFRALPKAVEQHNSPENLSSLATRLQVNFHQKDILSQAMTHKSFRHGVVATNENLIQYGNRVLGYYVATSLPTDASEETMKNALRGYNDAKFLASVADELKIEDCLQYQLPPDTASTGLSSIKAGSLKALLGAIYHDQGENKAREFVNKHILSRKLVV</sequence>
<evidence type="ECO:0000313" key="2">
    <source>
        <dbReference type="EMBL" id="KAI8576203.1"/>
    </source>
</evidence>
<dbReference type="InterPro" id="IPR000999">
    <property type="entry name" value="RNase_III_dom"/>
</dbReference>
<dbReference type="GO" id="GO:0032543">
    <property type="term" value="P:mitochondrial translation"/>
    <property type="evidence" value="ECO:0007669"/>
    <property type="project" value="InterPro"/>
</dbReference>
<gene>
    <name evidence="2" type="ORF">K450DRAFT_258090</name>
</gene>
<dbReference type="SUPFAM" id="SSF69065">
    <property type="entry name" value="RNase III domain-like"/>
    <property type="match status" value="1"/>
</dbReference>
<comment type="caution">
    <text evidence="2">The sequence shown here is derived from an EMBL/GenBank/DDBJ whole genome shotgun (WGS) entry which is preliminary data.</text>
</comment>
<protein>
    <recommendedName>
        <fullName evidence="1">RNase III domain-containing protein</fullName>
    </recommendedName>
</protein>
<dbReference type="InterPro" id="IPR040030">
    <property type="entry name" value="Ribosomal_mL57"/>
</dbReference>
<dbReference type="GO" id="GO:0003735">
    <property type="term" value="F:structural constituent of ribosome"/>
    <property type="evidence" value="ECO:0007669"/>
    <property type="project" value="InterPro"/>
</dbReference>
<dbReference type="PROSITE" id="PS50142">
    <property type="entry name" value="RNASE_3_2"/>
    <property type="match status" value="1"/>
</dbReference>
<dbReference type="CDD" id="cd00593">
    <property type="entry name" value="RIBOc"/>
    <property type="match status" value="1"/>
</dbReference>
<dbReference type="GO" id="GO:0004525">
    <property type="term" value="F:ribonuclease III activity"/>
    <property type="evidence" value="ECO:0007669"/>
    <property type="project" value="InterPro"/>
</dbReference>
<dbReference type="AlphaFoldDB" id="A0AAD5E303"/>
<evidence type="ECO:0000259" key="1">
    <source>
        <dbReference type="PROSITE" id="PS50142"/>
    </source>
</evidence>
<feature type="domain" description="RNase III" evidence="1">
    <location>
        <begin position="45"/>
        <end position="166"/>
    </location>
</feature>
<dbReference type="PANTHER" id="PTHR28160:SF1">
    <property type="entry name" value="LARGE RIBOSOMAL SUBUNIT PROTEIN ML57"/>
    <property type="match status" value="1"/>
</dbReference>
<dbReference type="GeneID" id="75917121"/>
<name>A0AAD5E303_UMBRA</name>
<organism evidence="2 3">
    <name type="scientific">Umbelopsis ramanniana AG</name>
    <dbReference type="NCBI Taxonomy" id="1314678"/>
    <lineage>
        <taxon>Eukaryota</taxon>
        <taxon>Fungi</taxon>
        <taxon>Fungi incertae sedis</taxon>
        <taxon>Mucoromycota</taxon>
        <taxon>Mucoromycotina</taxon>
        <taxon>Umbelopsidomycetes</taxon>
        <taxon>Umbelopsidales</taxon>
        <taxon>Umbelopsidaceae</taxon>
        <taxon>Umbelopsis</taxon>
    </lineage>
</organism>